<name>A0A7V2T1Q5_LEUMU</name>
<dbReference type="Proteomes" id="UP000885750">
    <property type="component" value="Unassembled WGS sequence"/>
</dbReference>
<keyword evidence="10" id="KW-0131">Cell cycle</keyword>
<keyword evidence="4" id="KW-0963">Cytoplasm</keyword>
<dbReference type="CDD" id="cd00798">
    <property type="entry name" value="INT_XerDC_C"/>
    <property type="match status" value="1"/>
</dbReference>
<keyword evidence="5" id="KW-0132">Cell division</keyword>
<evidence type="ECO:0000256" key="5">
    <source>
        <dbReference type="ARBA" id="ARBA00022618"/>
    </source>
</evidence>
<dbReference type="InterPro" id="IPR013762">
    <property type="entry name" value="Integrase-like_cat_sf"/>
</dbReference>
<sequence>MHFCEKLFLSALGGIVKHHQTKNTELQHFHDYLRYEKHYSSHTLTSYQRDLKQFSQWLIELERIDNSALKSVAVIDADNQLIRNWIAQLYRQGISGRTIQRKLSTLRSFYQFMLREEKIKKNPAVDIRAPKSPRKLPSTLDVDSISRLLELPNDSKLAIRDCAILELFYSSGLRLSELVNLNIDHINLTDSTLRAYGKGAKTRILPIGSKAKQALQAWLKQRNANPDEHALFISNRGKRLTPRAIQLRVNHWQHKQGLEQPVHPHKLRHSFASHLLESSGDLRAVQELLGHADISTTQIYTHLDFQH</sequence>
<feature type="domain" description="Core-binding (CB)" evidence="14">
    <location>
        <begin position="20"/>
        <end position="114"/>
    </location>
</feature>
<dbReference type="GO" id="GO:0005737">
    <property type="term" value="C:cytoplasm"/>
    <property type="evidence" value="ECO:0007669"/>
    <property type="project" value="UniProtKB-SubCell"/>
</dbReference>
<dbReference type="InterPro" id="IPR010998">
    <property type="entry name" value="Integrase_recombinase_N"/>
</dbReference>
<evidence type="ECO:0000313" key="15">
    <source>
        <dbReference type="EMBL" id="HFC91809.1"/>
    </source>
</evidence>
<dbReference type="InterPro" id="IPR050090">
    <property type="entry name" value="Tyrosine_recombinase_XerCD"/>
</dbReference>
<dbReference type="InterPro" id="IPR002104">
    <property type="entry name" value="Integrase_catalytic"/>
</dbReference>
<keyword evidence="8 12" id="KW-0238">DNA-binding</keyword>
<evidence type="ECO:0000256" key="12">
    <source>
        <dbReference type="PROSITE-ProRule" id="PRU01248"/>
    </source>
</evidence>
<proteinExistence type="inferred from homology"/>
<dbReference type="HAMAP" id="MF_01808">
    <property type="entry name" value="Recomb_XerC_XerD"/>
    <property type="match status" value="1"/>
</dbReference>
<dbReference type="GO" id="GO:0015074">
    <property type="term" value="P:DNA integration"/>
    <property type="evidence" value="ECO:0007669"/>
    <property type="project" value="UniProtKB-UniRule"/>
</dbReference>
<dbReference type="InterPro" id="IPR011010">
    <property type="entry name" value="DNA_brk_join_enz"/>
</dbReference>
<gene>
    <name evidence="15" type="primary">xerC</name>
    <name evidence="15" type="ORF">ENJ51_03260</name>
</gene>
<protein>
    <recommendedName>
        <fullName evidence="3 11">Tyrosine recombinase XerC</fullName>
    </recommendedName>
</protein>
<dbReference type="NCBIfam" id="NF001399">
    <property type="entry name" value="PRK00283.1"/>
    <property type="match status" value="1"/>
</dbReference>
<dbReference type="InterPro" id="IPR023009">
    <property type="entry name" value="Tyrosine_recombinase_XerC/XerD"/>
</dbReference>
<evidence type="ECO:0000256" key="9">
    <source>
        <dbReference type="ARBA" id="ARBA00023172"/>
    </source>
</evidence>
<comment type="similarity">
    <text evidence="2">Belongs to the 'phage' integrase family. XerC subfamily.</text>
</comment>
<dbReference type="NCBIfam" id="TIGR02224">
    <property type="entry name" value="recomb_XerC"/>
    <property type="match status" value="1"/>
</dbReference>
<evidence type="ECO:0000256" key="7">
    <source>
        <dbReference type="ARBA" id="ARBA00022908"/>
    </source>
</evidence>
<evidence type="ECO:0000259" key="13">
    <source>
        <dbReference type="PROSITE" id="PS51898"/>
    </source>
</evidence>
<evidence type="ECO:0000256" key="6">
    <source>
        <dbReference type="ARBA" id="ARBA00022829"/>
    </source>
</evidence>
<dbReference type="AlphaFoldDB" id="A0A7V2T1Q5"/>
<evidence type="ECO:0000256" key="4">
    <source>
        <dbReference type="ARBA" id="ARBA00022490"/>
    </source>
</evidence>
<dbReference type="SUPFAM" id="SSF56349">
    <property type="entry name" value="DNA breaking-rejoining enzymes"/>
    <property type="match status" value="1"/>
</dbReference>
<organism evidence="15">
    <name type="scientific">Leucothrix mucor</name>
    <dbReference type="NCBI Taxonomy" id="45248"/>
    <lineage>
        <taxon>Bacteria</taxon>
        <taxon>Pseudomonadati</taxon>
        <taxon>Pseudomonadota</taxon>
        <taxon>Gammaproteobacteria</taxon>
        <taxon>Thiotrichales</taxon>
        <taxon>Thiotrichaceae</taxon>
        <taxon>Leucothrix</taxon>
    </lineage>
</organism>
<comment type="caution">
    <text evidence="15">The sequence shown here is derived from an EMBL/GenBank/DDBJ whole genome shotgun (WGS) entry which is preliminary data.</text>
</comment>
<feature type="non-terminal residue" evidence="15">
    <location>
        <position position="307"/>
    </location>
</feature>
<dbReference type="GO" id="GO:0007059">
    <property type="term" value="P:chromosome segregation"/>
    <property type="evidence" value="ECO:0007669"/>
    <property type="project" value="UniProtKB-UniRule"/>
</dbReference>
<evidence type="ECO:0000256" key="10">
    <source>
        <dbReference type="ARBA" id="ARBA00023306"/>
    </source>
</evidence>
<dbReference type="Gene3D" id="1.10.443.10">
    <property type="entry name" value="Intergrase catalytic core"/>
    <property type="match status" value="1"/>
</dbReference>
<accession>A0A7V2T1Q5</accession>
<dbReference type="EMBL" id="DRMS01000138">
    <property type="protein sequence ID" value="HFC91809.1"/>
    <property type="molecule type" value="Genomic_DNA"/>
</dbReference>
<dbReference type="Gene3D" id="1.10.150.130">
    <property type="match status" value="1"/>
</dbReference>
<evidence type="ECO:0000256" key="3">
    <source>
        <dbReference type="ARBA" id="ARBA00015804"/>
    </source>
</evidence>
<comment type="subcellular location">
    <subcellularLocation>
        <location evidence="1">Cytoplasm</location>
    </subcellularLocation>
</comment>
<dbReference type="PANTHER" id="PTHR30349:SF81">
    <property type="entry name" value="TYROSINE RECOMBINASE XERC"/>
    <property type="match status" value="1"/>
</dbReference>
<dbReference type="GO" id="GO:0006310">
    <property type="term" value="P:DNA recombination"/>
    <property type="evidence" value="ECO:0007669"/>
    <property type="project" value="UniProtKB-UniRule"/>
</dbReference>
<evidence type="ECO:0000256" key="8">
    <source>
        <dbReference type="ARBA" id="ARBA00023125"/>
    </source>
</evidence>
<keyword evidence="7" id="KW-0229">DNA integration</keyword>
<dbReference type="PROSITE" id="PS51900">
    <property type="entry name" value="CB"/>
    <property type="match status" value="1"/>
</dbReference>
<dbReference type="NCBIfam" id="NF040815">
    <property type="entry name" value="recomb_XerA_Arch"/>
    <property type="match status" value="1"/>
</dbReference>
<evidence type="ECO:0000256" key="11">
    <source>
        <dbReference type="NCBIfam" id="TIGR02224"/>
    </source>
</evidence>
<dbReference type="PROSITE" id="PS51898">
    <property type="entry name" value="TYR_RECOMBINASE"/>
    <property type="match status" value="1"/>
</dbReference>
<reference evidence="15" key="1">
    <citation type="journal article" date="2020" name="mSystems">
        <title>Genome- and Community-Level Interaction Insights into Carbon Utilization and Element Cycling Functions of Hydrothermarchaeota in Hydrothermal Sediment.</title>
        <authorList>
            <person name="Zhou Z."/>
            <person name="Liu Y."/>
            <person name="Xu W."/>
            <person name="Pan J."/>
            <person name="Luo Z.H."/>
            <person name="Li M."/>
        </authorList>
    </citation>
    <scope>NUCLEOTIDE SEQUENCE [LARGE SCALE GENOMIC DNA]</scope>
    <source>
        <strain evidence="15">HyVt-493</strain>
    </source>
</reference>
<dbReference type="Pfam" id="PF00589">
    <property type="entry name" value="Phage_integrase"/>
    <property type="match status" value="1"/>
</dbReference>
<keyword evidence="6" id="KW-0159">Chromosome partition</keyword>
<evidence type="ECO:0000256" key="1">
    <source>
        <dbReference type="ARBA" id="ARBA00004496"/>
    </source>
</evidence>
<feature type="domain" description="Tyr recombinase" evidence="13">
    <location>
        <begin position="135"/>
        <end position="307"/>
    </location>
</feature>
<evidence type="ECO:0000259" key="14">
    <source>
        <dbReference type="PROSITE" id="PS51900"/>
    </source>
</evidence>
<keyword evidence="9" id="KW-0233">DNA recombination</keyword>
<dbReference type="PANTHER" id="PTHR30349">
    <property type="entry name" value="PHAGE INTEGRASE-RELATED"/>
    <property type="match status" value="1"/>
</dbReference>
<dbReference type="GO" id="GO:0051301">
    <property type="term" value="P:cell division"/>
    <property type="evidence" value="ECO:0007669"/>
    <property type="project" value="UniProtKB-UniRule"/>
</dbReference>
<dbReference type="InterPro" id="IPR011931">
    <property type="entry name" value="Recomb_XerC"/>
</dbReference>
<dbReference type="Pfam" id="PF02899">
    <property type="entry name" value="Phage_int_SAM_1"/>
    <property type="match status" value="1"/>
</dbReference>
<evidence type="ECO:0000256" key="2">
    <source>
        <dbReference type="ARBA" id="ARBA00006657"/>
    </source>
</evidence>
<dbReference type="GO" id="GO:0003677">
    <property type="term" value="F:DNA binding"/>
    <property type="evidence" value="ECO:0007669"/>
    <property type="project" value="UniProtKB-UniRule"/>
</dbReference>
<dbReference type="InterPro" id="IPR044068">
    <property type="entry name" value="CB"/>
</dbReference>
<dbReference type="InterPro" id="IPR004107">
    <property type="entry name" value="Integrase_SAM-like_N"/>
</dbReference>